<dbReference type="EMBL" id="HACA01026803">
    <property type="protein sequence ID" value="CDW44164.1"/>
    <property type="molecule type" value="Transcribed_RNA"/>
</dbReference>
<protein>
    <submittedName>
        <fullName evidence="1">Uncharacterized protein</fullName>
    </submittedName>
</protein>
<evidence type="ECO:0000313" key="1">
    <source>
        <dbReference type="EMBL" id="CDW44164.1"/>
    </source>
</evidence>
<dbReference type="AlphaFoldDB" id="A0A0K2V103"/>
<name>A0A0K2V103_LEPSM</name>
<accession>A0A0K2V103</accession>
<reference evidence="1" key="1">
    <citation type="submission" date="2014-05" db="EMBL/GenBank/DDBJ databases">
        <authorList>
            <person name="Chronopoulou M."/>
        </authorList>
    </citation>
    <scope>NUCLEOTIDE SEQUENCE</scope>
    <source>
        <tissue evidence="1">Whole organism</tissue>
    </source>
</reference>
<proteinExistence type="predicted"/>
<sequence length="51" mass="5718">MIFKLLQIPHLSSTFAGHFPPVRRKSCNGHNRSTPSILHLCLKGVEGQFCL</sequence>
<organism evidence="1">
    <name type="scientific">Lepeophtheirus salmonis</name>
    <name type="common">Salmon louse</name>
    <name type="synonym">Caligus salmonis</name>
    <dbReference type="NCBI Taxonomy" id="72036"/>
    <lineage>
        <taxon>Eukaryota</taxon>
        <taxon>Metazoa</taxon>
        <taxon>Ecdysozoa</taxon>
        <taxon>Arthropoda</taxon>
        <taxon>Crustacea</taxon>
        <taxon>Multicrustacea</taxon>
        <taxon>Hexanauplia</taxon>
        <taxon>Copepoda</taxon>
        <taxon>Siphonostomatoida</taxon>
        <taxon>Caligidae</taxon>
        <taxon>Lepeophtheirus</taxon>
    </lineage>
</organism>